<dbReference type="Gene3D" id="3.40.50.360">
    <property type="match status" value="1"/>
</dbReference>
<dbReference type="HAMAP" id="MF_01216">
    <property type="entry name" value="Azoreductase_type1"/>
    <property type="match status" value="1"/>
</dbReference>
<accession>A0AA87Q2X9</accession>
<evidence type="ECO:0000259" key="7">
    <source>
        <dbReference type="Pfam" id="PF02525"/>
    </source>
</evidence>
<dbReference type="GO" id="GO:0009055">
    <property type="term" value="F:electron transfer activity"/>
    <property type="evidence" value="ECO:0007669"/>
    <property type="project" value="UniProtKB-UniRule"/>
</dbReference>
<dbReference type="RefSeq" id="WP_007689229.1">
    <property type="nucleotide sequence ID" value="NZ_BAYX01000003.1"/>
</dbReference>
<keyword evidence="3 6" id="KW-0560">Oxidoreductase</keyword>
<evidence type="ECO:0000313" key="9">
    <source>
        <dbReference type="Proteomes" id="UP000026941"/>
    </source>
</evidence>
<dbReference type="EC" id="1.6.5.-" evidence="6"/>
<evidence type="ECO:0000256" key="5">
    <source>
        <dbReference type="ARBA" id="ARBA00048542"/>
    </source>
</evidence>
<dbReference type="Proteomes" id="UP000026941">
    <property type="component" value="Unassembled WGS sequence"/>
</dbReference>
<dbReference type="GO" id="GO:0010181">
    <property type="term" value="F:FMN binding"/>
    <property type="evidence" value="ECO:0007669"/>
    <property type="project" value="UniProtKB-UniRule"/>
</dbReference>
<evidence type="ECO:0000313" key="8">
    <source>
        <dbReference type="EMBL" id="GAJ92150.1"/>
    </source>
</evidence>
<gene>
    <name evidence="6 8" type="primary">azoR</name>
    <name evidence="8" type="ORF">RRH01S_03_02190</name>
</gene>
<dbReference type="EMBL" id="BAYX01000003">
    <property type="protein sequence ID" value="GAJ92150.1"/>
    <property type="molecule type" value="Genomic_DNA"/>
</dbReference>
<proteinExistence type="inferred from homology"/>
<dbReference type="InterPro" id="IPR003680">
    <property type="entry name" value="Flavodoxin_fold"/>
</dbReference>
<comment type="catalytic activity">
    <reaction evidence="6">
        <text>2 a quinone + NADH + H(+) = 2 a 1,4-benzosemiquinone + NAD(+)</text>
        <dbReference type="Rhea" id="RHEA:65952"/>
        <dbReference type="ChEBI" id="CHEBI:15378"/>
        <dbReference type="ChEBI" id="CHEBI:57540"/>
        <dbReference type="ChEBI" id="CHEBI:57945"/>
        <dbReference type="ChEBI" id="CHEBI:132124"/>
        <dbReference type="ChEBI" id="CHEBI:134225"/>
    </reaction>
</comment>
<sequence length="204" mass="21828">MKLLHIDSSVLGDNSVSRILSAEIVARQKALHPSIDVIYRDLALDVASHLSGGHIAARHGAPIEEQGLRGDIAKGDEYLTELLGADIIVIGAPMYNFSVSSQLKVWIDRIVVAGRTFTYNDTGEVRALVSPSKKIFIASTRGSAYAPGSPYAAFEHHESYLKGVFAFLGLHDVTIVRAEGLAFGPEARDAAISQARGEISSISA</sequence>
<protein>
    <recommendedName>
        <fullName evidence="6">FMN dependent NADH:quinone oxidoreductase</fullName>
        <ecNumber evidence="6">1.6.5.-</ecNumber>
    </recommendedName>
    <alternativeName>
        <fullName evidence="6">Azo-dye reductase</fullName>
    </alternativeName>
    <alternativeName>
        <fullName evidence="6">FMN-dependent NADH-azo compound oxidoreductase</fullName>
    </alternativeName>
    <alternativeName>
        <fullName evidence="6">FMN-dependent NADH-azoreductase</fullName>
        <ecNumber evidence="6">1.7.1.17</ecNumber>
    </alternativeName>
</protein>
<feature type="binding site" evidence="6">
    <location>
        <begin position="94"/>
        <end position="97"/>
    </location>
    <ligand>
        <name>FMN</name>
        <dbReference type="ChEBI" id="CHEBI:58210"/>
    </ligand>
</feature>
<comment type="caution">
    <text evidence="8">The sequence shown here is derived from an EMBL/GenBank/DDBJ whole genome shotgun (WGS) entry which is preliminary data.</text>
</comment>
<evidence type="ECO:0000256" key="3">
    <source>
        <dbReference type="ARBA" id="ARBA00023002"/>
    </source>
</evidence>
<comment type="function">
    <text evidence="6">Quinone reductase that provides resistance to thiol-specific stress caused by electrophilic quinones.</text>
</comment>
<dbReference type="AlphaFoldDB" id="A0AA87Q2X9"/>
<feature type="domain" description="Flavodoxin-like fold" evidence="7">
    <location>
        <begin position="1"/>
        <end position="200"/>
    </location>
</feature>
<name>A0AA87Q2X9_RHIRH</name>
<dbReference type="PANTHER" id="PTHR43741">
    <property type="entry name" value="FMN-DEPENDENT NADH-AZOREDUCTASE 1"/>
    <property type="match status" value="1"/>
</dbReference>
<dbReference type="Pfam" id="PF02525">
    <property type="entry name" value="Flavodoxin_2"/>
    <property type="match status" value="1"/>
</dbReference>
<evidence type="ECO:0000256" key="4">
    <source>
        <dbReference type="ARBA" id="ARBA00023027"/>
    </source>
</evidence>
<keyword evidence="1 6" id="KW-0285">Flavoprotein</keyword>
<dbReference type="InterPro" id="IPR029039">
    <property type="entry name" value="Flavoprotein-like_sf"/>
</dbReference>
<dbReference type="GO" id="GO:0016655">
    <property type="term" value="F:oxidoreductase activity, acting on NAD(P)H, quinone or similar compound as acceptor"/>
    <property type="evidence" value="ECO:0007669"/>
    <property type="project" value="InterPro"/>
</dbReference>
<comment type="subunit">
    <text evidence="6">Homodimer.</text>
</comment>
<dbReference type="GO" id="GO:0016652">
    <property type="term" value="F:oxidoreductase activity, acting on NAD(P)H as acceptor"/>
    <property type="evidence" value="ECO:0007669"/>
    <property type="project" value="UniProtKB-UniRule"/>
</dbReference>
<organism evidence="8 9">
    <name type="scientific">Rhizobium rhizogenes NBRC 13257</name>
    <dbReference type="NCBI Taxonomy" id="1220581"/>
    <lineage>
        <taxon>Bacteria</taxon>
        <taxon>Pseudomonadati</taxon>
        <taxon>Pseudomonadota</taxon>
        <taxon>Alphaproteobacteria</taxon>
        <taxon>Hyphomicrobiales</taxon>
        <taxon>Rhizobiaceae</taxon>
        <taxon>Rhizobium/Agrobacterium group</taxon>
        <taxon>Rhizobium</taxon>
    </lineage>
</organism>
<keyword evidence="2 6" id="KW-0288">FMN</keyword>
<dbReference type="InterPro" id="IPR023048">
    <property type="entry name" value="NADH:quinone_OxRdtase_FMN_depd"/>
</dbReference>
<comment type="similarity">
    <text evidence="6">Belongs to the azoreductase type 1 family.</text>
</comment>
<dbReference type="SUPFAM" id="SSF52218">
    <property type="entry name" value="Flavoproteins"/>
    <property type="match status" value="1"/>
</dbReference>
<feature type="binding site" evidence="6">
    <location>
        <begin position="15"/>
        <end position="17"/>
    </location>
    <ligand>
        <name>FMN</name>
        <dbReference type="ChEBI" id="CHEBI:58210"/>
    </ligand>
</feature>
<evidence type="ECO:0000256" key="2">
    <source>
        <dbReference type="ARBA" id="ARBA00022643"/>
    </source>
</evidence>
<comment type="function">
    <text evidence="6">Also exhibits azoreductase activity. Catalyzes the reductive cleavage of the azo bond in aromatic azo compounds to the corresponding amines.</text>
</comment>
<dbReference type="PANTHER" id="PTHR43741:SF4">
    <property type="entry name" value="FMN-DEPENDENT NADH:QUINONE OXIDOREDUCTASE"/>
    <property type="match status" value="1"/>
</dbReference>
<feature type="binding site" evidence="6">
    <location>
        <position position="9"/>
    </location>
    <ligand>
        <name>FMN</name>
        <dbReference type="ChEBI" id="CHEBI:58210"/>
    </ligand>
</feature>
<comment type="catalytic activity">
    <reaction evidence="5">
        <text>N,N-dimethyl-1,4-phenylenediamine + anthranilate + 2 NAD(+) = 2-(4-dimethylaminophenyl)diazenylbenzoate + 2 NADH + 2 H(+)</text>
        <dbReference type="Rhea" id="RHEA:55872"/>
        <dbReference type="ChEBI" id="CHEBI:15378"/>
        <dbReference type="ChEBI" id="CHEBI:15783"/>
        <dbReference type="ChEBI" id="CHEBI:16567"/>
        <dbReference type="ChEBI" id="CHEBI:57540"/>
        <dbReference type="ChEBI" id="CHEBI:57945"/>
        <dbReference type="ChEBI" id="CHEBI:71579"/>
        <dbReference type="EC" id="1.7.1.17"/>
    </reaction>
    <physiologicalReaction direction="right-to-left" evidence="5">
        <dbReference type="Rhea" id="RHEA:55874"/>
    </physiologicalReaction>
</comment>
<comment type="cofactor">
    <cofactor evidence="6">
        <name>FMN</name>
        <dbReference type="ChEBI" id="CHEBI:58210"/>
    </cofactor>
    <text evidence="6">Binds 1 FMN per subunit.</text>
</comment>
<comment type="caution">
    <text evidence="6">Lacks conserved residue(s) required for the propagation of feature annotation.</text>
</comment>
<reference evidence="8 9" key="1">
    <citation type="submission" date="2014-05" db="EMBL/GenBank/DDBJ databases">
        <title>Whole genome shotgun sequence of Rhizobium rhizogenes NBRC 13257.</title>
        <authorList>
            <person name="Katano-Makiyama Y."/>
            <person name="Hosoyama A."/>
            <person name="Hashimoto M."/>
            <person name="Hosoyama Y."/>
            <person name="Noguchi M."/>
            <person name="Tsuchikane K."/>
            <person name="Kimura A."/>
            <person name="Ohji S."/>
            <person name="Ichikawa N."/>
            <person name="Yamazoe A."/>
            <person name="Fujita N."/>
        </authorList>
    </citation>
    <scope>NUCLEOTIDE SEQUENCE [LARGE SCALE GENOMIC DNA]</scope>
    <source>
        <strain evidence="8 9">NBRC 13257</strain>
    </source>
</reference>
<evidence type="ECO:0000256" key="1">
    <source>
        <dbReference type="ARBA" id="ARBA00022630"/>
    </source>
</evidence>
<dbReference type="EC" id="1.7.1.17" evidence="6"/>
<evidence type="ECO:0000256" key="6">
    <source>
        <dbReference type="HAMAP-Rule" id="MF_01216"/>
    </source>
</evidence>
<dbReference type="InterPro" id="IPR050104">
    <property type="entry name" value="FMN-dep_NADH:Q_OxRdtase_AzoR1"/>
</dbReference>
<keyword evidence="4 6" id="KW-0520">NAD</keyword>